<evidence type="ECO:0000313" key="3">
    <source>
        <dbReference type="EMBL" id="SDF39489.1"/>
    </source>
</evidence>
<dbReference type="PANTHER" id="PTHR44103">
    <property type="entry name" value="PROPROTEIN CONVERTASE P"/>
    <property type="match status" value="1"/>
</dbReference>
<evidence type="ECO:0000256" key="1">
    <source>
        <dbReference type="ARBA" id="ARBA00022729"/>
    </source>
</evidence>
<dbReference type="Proteomes" id="UP000182427">
    <property type="component" value="Chromosome I"/>
</dbReference>
<dbReference type="AlphaFoldDB" id="A0A1G7KRX0"/>
<feature type="chain" id="PRO_5009241749" evidence="2">
    <location>
        <begin position="24"/>
        <end position="388"/>
    </location>
</feature>
<proteinExistence type="predicted"/>
<protein>
    <submittedName>
        <fullName evidence="3">Repeat domain-containing protein</fullName>
    </submittedName>
</protein>
<feature type="signal peptide" evidence="2">
    <location>
        <begin position="1"/>
        <end position="23"/>
    </location>
</feature>
<dbReference type="Gene3D" id="2.130.10.130">
    <property type="entry name" value="Integrin alpha, N-terminal"/>
    <property type="match status" value="2"/>
</dbReference>
<name>A0A1G7KRX0_9BACT</name>
<dbReference type="EMBL" id="LT629690">
    <property type="protein sequence ID" value="SDF39489.1"/>
    <property type="molecule type" value="Genomic_DNA"/>
</dbReference>
<gene>
    <name evidence="3" type="ORF">SAMN05444167_2270</name>
</gene>
<dbReference type="InterPro" id="IPR013517">
    <property type="entry name" value="FG-GAP"/>
</dbReference>
<evidence type="ECO:0000256" key="2">
    <source>
        <dbReference type="SAM" id="SignalP"/>
    </source>
</evidence>
<dbReference type="PANTHER" id="PTHR44103:SF1">
    <property type="entry name" value="PROPROTEIN CONVERTASE P"/>
    <property type="match status" value="1"/>
</dbReference>
<dbReference type="Pfam" id="PF13517">
    <property type="entry name" value="FG-GAP_3"/>
    <property type="match status" value="1"/>
</dbReference>
<dbReference type="SUPFAM" id="SSF69318">
    <property type="entry name" value="Integrin alpha N-terminal domain"/>
    <property type="match status" value="1"/>
</dbReference>
<dbReference type="Pfam" id="PF01839">
    <property type="entry name" value="FG-GAP"/>
    <property type="match status" value="1"/>
</dbReference>
<organism evidence="3 4">
    <name type="scientific">Terriglobus roseus</name>
    <dbReference type="NCBI Taxonomy" id="392734"/>
    <lineage>
        <taxon>Bacteria</taxon>
        <taxon>Pseudomonadati</taxon>
        <taxon>Acidobacteriota</taxon>
        <taxon>Terriglobia</taxon>
        <taxon>Terriglobales</taxon>
        <taxon>Acidobacteriaceae</taxon>
        <taxon>Terriglobus</taxon>
    </lineage>
</organism>
<reference evidence="3 4" key="1">
    <citation type="submission" date="2016-10" db="EMBL/GenBank/DDBJ databases">
        <authorList>
            <person name="de Groot N.N."/>
        </authorList>
    </citation>
    <scope>NUCLEOTIDE SEQUENCE [LARGE SCALE GENOMIC DNA]</scope>
    <source>
        <strain evidence="3 4">GAS232</strain>
    </source>
</reference>
<keyword evidence="1 2" id="KW-0732">Signal</keyword>
<sequence length="388" mass="43213">MKRMKLIAVLAAALLGVVSAIQAERRSAEIVFTSRMIDPGAFETAAVGDVNNDGHPDIVSGENWYEGPRWIKHTFRSIEYYRNATEDLTDLLVDVNHDGYLDVVSSASHGNRIWWNENPKGKTGEWKEHLIESGHSIEFSFLVSLDQNSKTPAVLPQWGGHTMVDPLAWFEITNESVLKHVVSTRSYGHGIGVGDLNGDGRNDIITPFGWLEAPADPRTPNWTFHQEFNLESVGYIYALDVNGDGRVDLVTSVAHDYGLFWMENMGGGKWQKHVIDDTWSQAHAMTMVDLNGDGRPDFVTGKRYMAHNGSDPGEREPLGIYWYEYRKAADGSIEWIKHVIDYGGRISAGMQIAVADLDGDGDLDLVMGGKTGLFLFENQTNSTNTSRH</sequence>
<accession>A0A1G7KRX0</accession>
<keyword evidence="4" id="KW-1185">Reference proteome</keyword>
<dbReference type="InterPro" id="IPR028994">
    <property type="entry name" value="Integrin_alpha_N"/>
</dbReference>
<evidence type="ECO:0000313" key="4">
    <source>
        <dbReference type="Proteomes" id="UP000182427"/>
    </source>
</evidence>